<feature type="domain" description="NIDO" evidence="1">
    <location>
        <begin position="136"/>
        <end position="235"/>
    </location>
</feature>
<reference evidence="2 3" key="1">
    <citation type="submission" date="2019-08" db="EMBL/GenBank/DDBJ databases">
        <title>A chromosome-level genome assembly, high-density linkage maps, and genome scans reveal the genomic architecture of hybrid incompatibilities underlying speciation via character displacement in darters (Percidae: Etheostominae).</title>
        <authorList>
            <person name="Moran R.L."/>
            <person name="Catchen J.M."/>
            <person name="Fuller R.C."/>
        </authorList>
    </citation>
    <scope>NUCLEOTIDE SEQUENCE [LARGE SCALE GENOMIC DNA]</scope>
    <source>
        <strain evidence="2">EspeVRDwgs_2016</strain>
        <tissue evidence="2">Muscle</tissue>
    </source>
</reference>
<sequence>MFCDAMFVLLHSAVHSYVLLCLVVPTASCYAMNYYKELLQTTIFSIFVIATLHSNPNRPVRHRLPRAWVCPRFLPKRKFFVATVALLLALEETTRTVGTYSICKVNHNGHLTFNEAYSSYIPQRFPIYGTRDIIAVFWTDLDNRGNGEIYYNQYTNGSVLQQATQDINRYFPGLNFNASWVFVATWYEVAYFPTSGTAGYDTERSTHHFTIPESFSINATGNYSDLRLGSNVNVP</sequence>
<comment type="caution">
    <text evidence="2">The sequence shown here is derived from an EMBL/GenBank/DDBJ whole genome shotgun (WGS) entry which is preliminary data.</text>
</comment>
<dbReference type="InterPro" id="IPR003886">
    <property type="entry name" value="NIDO_dom"/>
</dbReference>
<evidence type="ECO:0000313" key="3">
    <source>
        <dbReference type="Proteomes" id="UP000327493"/>
    </source>
</evidence>
<evidence type="ECO:0000313" key="2">
    <source>
        <dbReference type="EMBL" id="KAA8581581.1"/>
    </source>
</evidence>
<dbReference type="Proteomes" id="UP000327493">
    <property type="component" value="Chromosome 21"/>
</dbReference>
<name>A0A5J5CNV6_9PERO</name>
<accession>A0A5J5CNV6</accession>
<dbReference type="PANTHER" id="PTHR46160">
    <property type="entry name" value="ALPHA-TECTORIN-RELATED"/>
    <property type="match status" value="1"/>
</dbReference>
<dbReference type="AlphaFoldDB" id="A0A5J5CNV6"/>
<dbReference type="PANTHER" id="PTHR46160:SF9">
    <property type="entry name" value="PROTEIN PRY2-RELATED"/>
    <property type="match status" value="1"/>
</dbReference>
<dbReference type="Pfam" id="PF06119">
    <property type="entry name" value="NIDO"/>
    <property type="match status" value="1"/>
</dbReference>
<protein>
    <recommendedName>
        <fullName evidence="1">NIDO domain-containing protein</fullName>
    </recommendedName>
</protein>
<keyword evidence="3" id="KW-1185">Reference proteome</keyword>
<dbReference type="EMBL" id="VOFY01000021">
    <property type="protein sequence ID" value="KAA8581581.1"/>
    <property type="molecule type" value="Genomic_DNA"/>
</dbReference>
<dbReference type="InterPro" id="IPR052749">
    <property type="entry name" value="Alpha-tectorin"/>
</dbReference>
<feature type="non-terminal residue" evidence="2">
    <location>
        <position position="235"/>
    </location>
</feature>
<proteinExistence type="predicted"/>
<dbReference type="GO" id="GO:0007160">
    <property type="term" value="P:cell-matrix adhesion"/>
    <property type="evidence" value="ECO:0007669"/>
    <property type="project" value="InterPro"/>
</dbReference>
<gene>
    <name evidence="2" type="ORF">FQN60_003162</name>
</gene>
<evidence type="ECO:0000259" key="1">
    <source>
        <dbReference type="PROSITE" id="PS51220"/>
    </source>
</evidence>
<dbReference type="PROSITE" id="PS51220">
    <property type="entry name" value="NIDO"/>
    <property type="match status" value="1"/>
</dbReference>
<organism evidence="2 3">
    <name type="scientific">Etheostoma spectabile</name>
    <name type="common">orangethroat darter</name>
    <dbReference type="NCBI Taxonomy" id="54343"/>
    <lineage>
        <taxon>Eukaryota</taxon>
        <taxon>Metazoa</taxon>
        <taxon>Chordata</taxon>
        <taxon>Craniata</taxon>
        <taxon>Vertebrata</taxon>
        <taxon>Euteleostomi</taxon>
        <taxon>Actinopterygii</taxon>
        <taxon>Neopterygii</taxon>
        <taxon>Teleostei</taxon>
        <taxon>Neoteleostei</taxon>
        <taxon>Acanthomorphata</taxon>
        <taxon>Eupercaria</taxon>
        <taxon>Perciformes</taxon>
        <taxon>Percoidei</taxon>
        <taxon>Percidae</taxon>
        <taxon>Etheostomatinae</taxon>
        <taxon>Etheostoma</taxon>
    </lineage>
</organism>